<dbReference type="EMBL" id="KZ303843">
    <property type="protein sequence ID" value="PHZ16398.1"/>
    <property type="molecule type" value="Genomic_DNA"/>
</dbReference>
<protein>
    <submittedName>
        <fullName evidence="1">Uncharacterized protein</fullName>
    </submittedName>
</protein>
<reference evidence="1 2" key="1">
    <citation type="journal article" date="2016" name="Proc. Natl. Acad. Sci. U.S.A.">
        <title>Lipid metabolic changes in an early divergent fungus govern the establishment of a mutualistic symbiosis with endobacteria.</title>
        <authorList>
            <person name="Lastovetsky O.A."/>
            <person name="Gaspar M.L."/>
            <person name="Mondo S.J."/>
            <person name="LaButti K.M."/>
            <person name="Sandor L."/>
            <person name="Grigoriev I.V."/>
            <person name="Henry S.A."/>
            <person name="Pawlowska T.E."/>
        </authorList>
    </citation>
    <scope>NUCLEOTIDE SEQUENCE [LARGE SCALE GENOMIC DNA]</scope>
    <source>
        <strain evidence="1 2">ATCC 52813</strain>
    </source>
</reference>
<evidence type="ECO:0000313" key="2">
    <source>
        <dbReference type="Proteomes" id="UP000242254"/>
    </source>
</evidence>
<proteinExistence type="predicted"/>
<dbReference type="AlphaFoldDB" id="A0A2G4T5W8"/>
<gene>
    <name evidence="1" type="ORF">RHIMIDRAFT_266004</name>
</gene>
<dbReference type="RefSeq" id="XP_023470106.1">
    <property type="nucleotide sequence ID" value="XM_023611868.1"/>
</dbReference>
<keyword evidence="2" id="KW-1185">Reference proteome</keyword>
<organism evidence="1 2">
    <name type="scientific">Rhizopus microsporus ATCC 52813</name>
    <dbReference type="NCBI Taxonomy" id="1340429"/>
    <lineage>
        <taxon>Eukaryota</taxon>
        <taxon>Fungi</taxon>
        <taxon>Fungi incertae sedis</taxon>
        <taxon>Mucoromycota</taxon>
        <taxon>Mucoromycotina</taxon>
        <taxon>Mucoromycetes</taxon>
        <taxon>Mucorales</taxon>
        <taxon>Mucorineae</taxon>
        <taxon>Rhizopodaceae</taxon>
        <taxon>Rhizopus</taxon>
    </lineage>
</organism>
<sequence length="93" mass="10962">MPVMGYHHFKEKKKWISGENIDIQPVSTAAHWPYKTSKWLGYDFRMNLLKLWKGLERPLKIREDLLPDSPNTLQSTFVQSYDHSISLFFAFCG</sequence>
<evidence type="ECO:0000313" key="1">
    <source>
        <dbReference type="EMBL" id="PHZ16398.1"/>
    </source>
</evidence>
<dbReference type="Proteomes" id="UP000242254">
    <property type="component" value="Unassembled WGS sequence"/>
</dbReference>
<dbReference type="GeneID" id="35442857"/>
<accession>A0A2G4T5W8</accession>
<name>A0A2G4T5W8_RHIZD</name>